<dbReference type="AlphaFoldDB" id="A0A0F9R7G4"/>
<gene>
    <name evidence="1" type="ORF">LCGC14_1007660</name>
</gene>
<sequence length="60" mass="7183">MDARDVRKGFLDAVRRVDKPKYVQEEPVEDTPEVIAQARNRKYFTYVAGQGERYVRRRPR</sequence>
<name>A0A0F9R7G4_9ZZZZ</name>
<accession>A0A0F9R7G4</accession>
<reference evidence="1" key="1">
    <citation type="journal article" date="2015" name="Nature">
        <title>Complex archaea that bridge the gap between prokaryotes and eukaryotes.</title>
        <authorList>
            <person name="Spang A."/>
            <person name="Saw J.H."/>
            <person name="Jorgensen S.L."/>
            <person name="Zaremba-Niedzwiedzka K."/>
            <person name="Martijn J."/>
            <person name="Lind A.E."/>
            <person name="van Eijk R."/>
            <person name="Schleper C."/>
            <person name="Guy L."/>
            <person name="Ettema T.J."/>
        </authorList>
    </citation>
    <scope>NUCLEOTIDE SEQUENCE</scope>
</reference>
<comment type="caution">
    <text evidence="1">The sequence shown here is derived from an EMBL/GenBank/DDBJ whole genome shotgun (WGS) entry which is preliminary data.</text>
</comment>
<organism evidence="1">
    <name type="scientific">marine sediment metagenome</name>
    <dbReference type="NCBI Taxonomy" id="412755"/>
    <lineage>
        <taxon>unclassified sequences</taxon>
        <taxon>metagenomes</taxon>
        <taxon>ecological metagenomes</taxon>
    </lineage>
</organism>
<protein>
    <submittedName>
        <fullName evidence="1">Uncharacterized protein</fullName>
    </submittedName>
</protein>
<evidence type="ECO:0000313" key="1">
    <source>
        <dbReference type="EMBL" id="KKN13333.1"/>
    </source>
</evidence>
<dbReference type="EMBL" id="LAZR01003933">
    <property type="protein sequence ID" value="KKN13333.1"/>
    <property type="molecule type" value="Genomic_DNA"/>
</dbReference>
<proteinExistence type="predicted"/>